<gene>
    <name evidence="2" type="ORF">K466DRAFT_597282</name>
</gene>
<evidence type="ECO:0000313" key="3">
    <source>
        <dbReference type="Proteomes" id="UP000308197"/>
    </source>
</evidence>
<evidence type="ECO:0008006" key="4">
    <source>
        <dbReference type="Google" id="ProtNLM"/>
    </source>
</evidence>
<protein>
    <recommendedName>
        <fullName evidence="4">MYND-type domain-containing protein</fullName>
    </recommendedName>
</protein>
<dbReference type="InParanoid" id="A0A5C3PP61"/>
<name>A0A5C3PP61_9APHY</name>
<reference evidence="2 3" key="1">
    <citation type="journal article" date="2019" name="Nat. Ecol. Evol.">
        <title>Megaphylogeny resolves global patterns of mushroom evolution.</title>
        <authorList>
            <person name="Varga T."/>
            <person name="Krizsan K."/>
            <person name="Foldi C."/>
            <person name="Dima B."/>
            <person name="Sanchez-Garcia M."/>
            <person name="Sanchez-Ramirez S."/>
            <person name="Szollosi G.J."/>
            <person name="Szarkandi J.G."/>
            <person name="Papp V."/>
            <person name="Albert L."/>
            <person name="Andreopoulos W."/>
            <person name="Angelini C."/>
            <person name="Antonin V."/>
            <person name="Barry K.W."/>
            <person name="Bougher N.L."/>
            <person name="Buchanan P."/>
            <person name="Buyck B."/>
            <person name="Bense V."/>
            <person name="Catcheside P."/>
            <person name="Chovatia M."/>
            <person name="Cooper J."/>
            <person name="Damon W."/>
            <person name="Desjardin D."/>
            <person name="Finy P."/>
            <person name="Geml J."/>
            <person name="Haridas S."/>
            <person name="Hughes K."/>
            <person name="Justo A."/>
            <person name="Karasinski D."/>
            <person name="Kautmanova I."/>
            <person name="Kiss B."/>
            <person name="Kocsube S."/>
            <person name="Kotiranta H."/>
            <person name="LaButti K.M."/>
            <person name="Lechner B.E."/>
            <person name="Liimatainen K."/>
            <person name="Lipzen A."/>
            <person name="Lukacs Z."/>
            <person name="Mihaltcheva S."/>
            <person name="Morgado L.N."/>
            <person name="Niskanen T."/>
            <person name="Noordeloos M.E."/>
            <person name="Ohm R.A."/>
            <person name="Ortiz-Santana B."/>
            <person name="Ovrebo C."/>
            <person name="Racz N."/>
            <person name="Riley R."/>
            <person name="Savchenko A."/>
            <person name="Shiryaev A."/>
            <person name="Soop K."/>
            <person name="Spirin V."/>
            <person name="Szebenyi C."/>
            <person name="Tomsovsky M."/>
            <person name="Tulloss R.E."/>
            <person name="Uehling J."/>
            <person name="Grigoriev I.V."/>
            <person name="Vagvolgyi C."/>
            <person name="Papp T."/>
            <person name="Martin F.M."/>
            <person name="Miettinen O."/>
            <person name="Hibbett D.S."/>
            <person name="Nagy L.G."/>
        </authorList>
    </citation>
    <scope>NUCLEOTIDE SEQUENCE [LARGE SCALE GENOMIC DNA]</scope>
    <source>
        <strain evidence="2 3">HHB13444</strain>
    </source>
</reference>
<keyword evidence="3" id="KW-1185">Reference proteome</keyword>
<evidence type="ECO:0000256" key="1">
    <source>
        <dbReference type="SAM" id="MobiDB-lite"/>
    </source>
</evidence>
<proteinExistence type="predicted"/>
<feature type="compositionally biased region" description="Polar residues" evidence="1">
    <location>
        <begin position="68"/>
        <end position="79"/>
    </location>
</feature>
<organism evidence="2 3">
    <name type="scientific">Polyporus arcularius HHB13444</name>
    <dbReference type="NCBI Taxonomy" id="1314778"/>
    <lineage>
        <taxon>Eukaryota</taxon>
        <taxon>Fungi</taxon>
        <taxon>Dikarya</taxon>
        <taxon>Basidiomycota</taxon>
        <taxon>Agaricomycotina</taxon>
        <taxon>Agaricomycetes</taxon>
        <taxon>Polyporales</taxon>
        <taxon>Polyporaceae</taxon>
        <taxon>Polyporus</taxon>
    </lineage>
</organism>
<feature type="region of interest" description="Disordered" evidence="1">
    <location>
        <begin position="53"/>
        <end position="79"/>
    </location>
</feature>
<evidence type="ECO:0000313" key="2">
    <source>
        <dbReference type="EMBL" id="TFK90048.1"/>
    </source>
</evidence>
<dbReference type="AlphaFoldDB" id="A0A5C3PP61"/>
<dbReference type="EMBL" id="ML211057">
    <property type="protein sequence ID" value="TFK90048.1"/>
    <property type="molecule type" value="Genomic_DNA"/>
</dbReference>
<sequence length="218" mass="24656">MYVCAQCDTDVTYCGPRHILQDWHRHAAVCEQTGVFTEEHALLMSLMDMARDARERQSVDSDDDSSGKNEVSTTVDRPMSKSTHTVVAWYAHPERSAFTPVYISVHPNRNADGTSGPSCTASVAEYVGRYPSRIVLRFGVRLHPRRTPLLILYPLNEYLRGQDVNQCITGLARRRQPEAKAWCGAVLVLKLAYSFVVEFADMQPTDRNDVVGYFAERR</sequence>
<accession>A0A5C3PP61</accession>
<dbReference type="Proteomes" id="UP000308197">
    <property type="component" value="Unassembled WGS sequence"/>
</dbReference>